<name>A0A346NHJ1_9ALTE</name>
<protein>
    <submittedName>
        <fullName evidence="1">Uncharacterized protein</fullName>
    </submittedName>
</protein>
<evidence type="ECO:0000313" key="1">
    <source>
        <dbReference type="EMBL" id="AXR04998.1"/>
    </source>
</evidence>
<dbReference type="KEGG" id="salm:D0Y50_00610"/>
<reference evidence="1 2" key="1">
    <citation type="submission" date="2018-08" db="EMBL/GenBank/DDBJ databases">
        <title>Salinimonas sediminis sp. nov., a piezophilic bacterium isolated from a deep-sea sediment sample from the New Britain Trench.</title>
        <authorList>
            <person name="Cao J."/>
        </authorList>
    </citation>
    <scope>NUCLEOTIDE SEQUENCE [LARGE SCALE GENOMIC DNA]</scope>
    <source>
        <strain evidence="1 2">N102</strain>
    </source>
</reference>
<dbReference type="EMBL" id="CP031769">
    <property type="protein sequence ID" value="AXR04998.1"/>
    <property type="molecule type" value="Genomic_DNA"/>
</dbReference>
<keyword evidence="2" id="KW-1185">Reference proteome</keyword>
<sequence length="65" mass="7621">MPDTLLREKTCFIVLLRIEQGACQTGPVCLKKLVIKVFKFLYFNMKNKYHLLAFYAYSIAFLAKK</sequence>
<organism evidence="1 2">
    <name type="scientific">Salinimonas sediminis</name>
    <dbReference type="NCBI Taxonomy" id="2303538"/>
    <lineage>
        <taxon>Bacteria</taxon>
        <taxon>Pseudomonadati</taxon>
        <taxon>Pseudomonadota</taxon>
        <taxon>Gammaproteobacteria</taxon>
        <taxon>Alteromonadales</taxon>
        <taxon>Alteromonadaceae</taxon>
        <taxon>Alteromonas/Salinimonas group</taxon>
        <taxon>Salinimonas</taxon>
    </lineage>
</organism>
<proteinExistence type="predicted"/>
<accession>A0A346NHJ1</accession>
<evidence type="ECO:0000313" key="2">
    <source>
        <dbReference type="Proteomes" id="UP000262073"/>
    </source>
</evidence>
<gene>
    <name evidence="1" type="ORF">D0Y50_00610</name>
</gene>
<dbReference type="AlphaFoldDB" id="A0A346NHJ1"/>
<dbReference type="Proteomes" id="UP000262073">
    <property type="component" value="Chromosome"/>
</dbReference>